<name>A0A0G0V6N3_9BACT</name>
<dbReference type="EMBL" id="LCAU01000028">
    <property type="protein sequence ID" value="KKR96668.1"/>
    <property type="molecule type" value="Genomic_DNA"/>
</dbReference>
<organism evidence="1 2">
    <name type="scientific">Candidatus Uhrbacteria bacterium GW2011_GWF2_41_16</name>
    <dbReference type="NCBI Taxonomy" id="1618997"/>
    <lineage>
        <taxon>Bacteria</taxon>
        <taxon>Candidatus Uhriibacteriota</taxon>
    </lineage>
</organism>
<evidence type="ECO:0000313" key="1">
    <source>
        <dbReference type="EMBL" id="KKR96668.1"/>
    </source>
</evidence>
<accession>A0A0G0V6N3</accession>
<protein>
    <submittedName>
        <fullName evidence="1">Uncharacterized protein</fullName>
    </submittedName>
</protein>
<reference evidence="1 2" key="1">
    <citation type="journal article" date="2015" name="Nature">
        <title>rRNA introns, odd ribosomes, and small enigmatic genomes across a large radiation of phyla.</title>
        <authorList>
            <person name="Brown C.T."/>
            <person name="Hug L.A."/>
            <person name="Thomas B.C."/>
            <person name="Sharon I."/>
            <person name="Castelle C.J."/>
            <person name="Singh A."/>
            <person name="Wilkins M.J."/>
            <person name="Williams K.H."/>
            <person name="Banfield J.F."/>
        </authorList>
    </citation>
    <scope>NUCLEOTIDE SEQUENCE [LARGE SCALE GENOMIC DNA]</scope>
</reference>
<comment type="caution">
    <text evidence="1">The sequence shown here is derived from an EMBL/GenBank/DDBJ whole genome shotgun (WGS) entry which is preliminary data.</text>
</comment>
<sequence length="74" mass="8632">MNKMGTPSYSDTCPKCGAEMMCWCEKRSPYVGGECLECGYTYWVEDAVKSLKELNQIRKEFDLKPIKKLRRQND</sequence>
<evidence type="ECO:0000313" key="2">
    <source>
        <dbReference type="Proteomes" id="UP000034746"/>
    </source>
</evidence>
<dbReference type="Proteomes" id="UP000034746">
    <property type="component" value="Unassembled WGS sequence"/>
</dbReference>
<proteinExistence type="predicted"/>
<gene>
    <name evidence="1" type="ORF">UU48_C0028G0003</name>
</gene>
<dbReference type="AlphaFoldDB" id="A0A0G0V6N3"/>